<reference evidence="1 2" key="1">
    <citation type="submission" date="2022-01" db="EMBL/GenBank/DDBJ databases">
        <authorList>
            <person name="Xiong W."/>
            <person name="Schranz E."/>
        </authorList>
    </citation>
    <scope>NUCLEOTIDE SEQUENCE [LARGE SCALE GENOMIC DNA]</scope>
</reference>
<sequence length="84" mass="9981">MNNETCFSPQSTDEKDIPKRWKEGTRGPCRFICKHCLITDGSTSIRQHHRQCSQCQQSKPKCKTDRPESQLIWKRKQDRCLFVR</sequence>
<evidence type="ECO:0000313" key="2">
    <source>
        <dbReference type="Proteomes" id="UP001157418"/>
    </source>
</evidence>
<comment type="caution">
    <text evidence="1">The sequence shown here is derived from an EMBL/GenBank/DDBJ whole genome shotgun (WGS) entry which is preliminary data.</text>
</comment>
<gene>
    <name evidence="1" type="ORF">LVIROSA_LOCUS12357</name>
</gene>
<keyword evidence="2" id="KW-1185">Reference proteome</keyword>
<organism evidence="1 2">
    <name type="scientific">Lactuca virosa</name>
    <dbReference type="NCBI Taxonomy" id="75947"/>
    <lineage>
        <taxon>Eukaryota</taxon>
        <taxon>Viridiplantae</taxon>
        <taxon>Streptophyta</taxon>
        <taxon>Embryophyta</taxon>
        <taxon>Tracheophyta</taxon>
        <taxon>Spermatophyta</taxon>
        <taxon>Magnoliopsida</taxon>
        <taxon>eudicotyledons</taxon>
        <taxon>Gunneridae</taxon>
        <taxon>Pentapetalae</taxon>
        <taxon>asterids</taxon>
        <taxon>campanulids</taxon>
        <taxon>Asterales</taxon>
        <taxon>Asteraceae</taxon>
        <taxon>Cichorioideae</taxon>
        <taxon>Cichorieae</taxon>
        <taxon>Lactucinae</taxon>
        <taxon>Lactuca</taxon>
    </lineage>
</organism>
<accession>A0AAU9MEV7</accession>
<dbReference type="AlphaFoldDB" id="A0AAU9MEV7"/>
<evidence type="ECO:0000313" key="1">
    <source>
        <dbReference type="EMBL" id="CAH1425202.1"/>
    </source>
</evidence>
<name>A0AAU9MEV7_9ASTR</name>
<proteinExistence type="predicted"/>
<dbReference type="EMBL" id="CAKMRJ010002223">
    <property type="protein sequence ID" value="CAH1425202.1"/>
    <property type="molecule type" value="Genomic_DNA"/>
</dbReference>
<dbReference type="Proteomes" id="UP001157418">
    <property type="component" value="Unassembled WGS sequence"/>
</dbReference>
<protein>
    <submittedName>
        <fullName evidence="1">Uncharacterized protein</fullName>
    </submittedName>
</protein>